<dbReference type="InterPro" id="IPR041657">
    <property type="entry name" value="HTH_17"/>
</dbReference>
<dbReference type="Pfam" id="PF12728">
    <property type="entry name" value="HTH_17"/>
    <property type="match status" value="1"/>
</dbReference>
<dbReference type="Proteomes" id="UP000502298">
    <property type="component" value="Chromosome"/>
</dbReference>
<dbReference type="EMBL" id="CP050804">
    <property type="protein sequence ID" value="QJC22520.1"/>
    <property type="molecule type" value="Genomic_DNA"/>
</dbReference>
<gene>
    <name evidence="2" type="ORF">HC352_08395</name>
</gene>
<proteinExistence type="predicted"/>
<accession>A0A6H2EN68</accession>
<reference evidence="2 3" key="1">
    <citation type="submission" date="2020-03" db="EMBL/GenBank/DDBJ databases">
        <title>Complete genome of Arcanobacterium buesumensis sp. nov. strain 2701.</title>
        <authorList>
            <person name="Borowiak M."/>
            <person name="Alssahen M."/>
            <person name="Laemmler C."/>
            <person name="Malorny B."/>
            <person name="Hassan A."/>
            <person name="Prenger-Berninghoff E."/>
            <person name="Ploetz M."/>
            <person name="Abdulmawjood A."/>
        </authorList>
    </citation>
    <scope>NUCLEOTIDE SEQUENCE [LARGE SCALE GENOMIC DNA]</scope>
    <source>
        <strain evidence="2 3">2701</strain>
    </source>
</reference>
<dbReference type="AlphaFoldDB" id="A0A6H2EN68"/>
<dbReference type="InterPro" id="IPR009061">
    <property type="entry name" value="DNA-bd_dom_put_sf"/>
</dbReference>
<protein>
    <submittedName>
        <fullName evidence="2">Helix-turn-helix domain-containing protein</fullName>
    </submittedName>
</protein>
<dbReference type="SUPFAM" id="SSF46955">
    <property type="entry name" value="Putative DNA-binding domain"/>
    <property type="match status" value="1"/>
</dbReference>
<organism evidence="2 3">
    <name type="scientific">Arcanobacterium buesumense</name>
    <dbReference type="NCBI Taxonomy" id="2722751"/>
    <lineage>
        <taxon>Bacteria</taxon>
        <taxon>Bacillati</taxon>
        <taxon>Actinomycetota</taxon>
        <taxon>Actinomycetes</taxon>
        <taxon>Actinomycetales</taxon>
        <taxon>Actinomycetaceae</taxon>
        <taxon>Arcanobacterium</taxon>
    </lineage>
</organism>
<feature type="domain" description="Helix-turn-helix" evidence="1">
    <location>
        <begin position="6"/>
        <end position="53"/>
    </location>
</feature>
<dbReference type="KEGG" id="arca:HC352_08395"/>
<evidence type="ECO:0000313" key="2">
    <source>
        <dbReference type="EMBL" id="QJC22520.1"/>
    </source>
</evidence>
<dbReference type="Gene3D" id="1.10.1660.10">
    <property type="match status" value="1"/>
</dbReference>
<evidence type="ECO:0000259" key="1">
    <source>
        <dbReference type="Pfam" id="PF12728"/>
    </source>
</evidence>
<sequence>MSELISASEAAALLPDTTEQSLLRWARQGKIPSVRLPNGRRFFEREDIEAILEPTMSEEVDEG</sequence>
<evidence type="ECO:0000313" key="3">
    <source>
        <dbReference type="Proteomes" id="UP000502298"/>
    </source>
</evidence>
<keyword evidence="3" id="KW-1185">Reference proteome</keyword>
<dbReference type="RefSeq" id="WP_168918442.1">
    <property type="nucleotide sequence ID" value="NZ_CP050804.1"/>
</dbReference>
<name>A0A6H2EN68_9ACTO</name>